<feature type="compositionally biased region" description="Basic and acidic residues" evidence="1">
    <location>
        <begin position="57"/>
        <end position="69"/>
    </location>
</feature>
<gene>
    <name evidence="2" type="ORF">Tco_1045424</name>
</gene>
<organism evidence="2 3">
    <name type="scientific">Tanacetum coccineum</name>
    <dbReference type="NCBI Taxonomy" id="301880"/>
    <lineage>
        <taxon>Eukaryota</taxon>
        <taxon>Viridiplantae</taxon>
        <taxon>Streptophyta</taxon>
        <taxon>Embryophyta</taxon>
        <taxon>Tracheophyta</taxon>
        <taxon>Spermatophyta</taxon>
        <taxon>Magnoliopsida</taxon>
        <taxon>eudicotyledons</taxon>
        <taxon>Gunneridae</taxon>
        <taxon>Pentapetalae</taxon>
        <taxon>asterids</taxon>
        <taxon>campanulids</taxon>
        <taxon>Asterales</taxon>
        <taxon>Asteraceae</taxon>
        <taxon>Asteroideae</taxon>
        <taxon>Anthemideae</taxon>
        <taxon>Anthemidinae</taxon>
        <taxon>Tanacetum</taxon>
    </lineage>
</organism>
<reference evidence="2" key="2">
    <citation type="submission" date="2022-01" db="EMBL/GenBank/DDBJ databases">
        <authorList>
            <person name="Yamashiro T."/>
            <person name="Shiraishi A."/>
            <person name="Satake H."/>
            <person name="Nakayama K."/>
        </authorList>
    </citation>
    <scope>NUCLEOTIDE SEQUENCE</scope>
</reference>
<evidence type="ECO:0008006" key="4">
    <source>
        <dbReference type="Google" id="ProtNLM"/>
    </source>
</evidence>
<name>A0ABQ5GT93_9ASTR</name>
<keyword evidence="3" id="KW-1185">Reference proteome</keyword>
<proteinExistence type="predicted"/>
<sequence length="81" mass="9160">MTTPVEKRNNNKFYEFHAEGGHNTDECVHLKRQIEELIKSGKMSHVIKKLKQNSGKDQPKAAKKEEASGKDNPLAILMVQS</sequence>
<comment type="caution">
    <text evidence="2">The sequence shown here is derived from an EMBL/GenBank/DDBJ whole genome shotgun (WGS) entry which is preliminary data.</text>
</comment>
<accession>A0ABQ5GT93</accession>
<protein>
    <recommendedName>
        <fullName evidence="4">Reverse transcriptase domain-containing protein</fullName>
    </recommendedName>
</protein>
<dbReference type="Proteomes" id="UP001151760">
    <property type="component" value="Unassembled WGS sequence"/>
</dbReference>
<reference evidence="2" key="1">
    <citation type="journal article" date="2022" name="Int. J. Mol. Sci.">
        <title>Draft Genome of Tanacetum Coccineum: Genomic Comparison of Closely Related Tanacetum-Family Plants.</title>
        <authorList>
            <person name="Yamashiro T."/>
            <person name="Shiraishi A."/>
            <person name="Nakayama K."/>
            <person name="Satake H."/>
        </authorList>
    </citation>
    <scope>NUCLEOTIDE SEQUENCE</scope>
</reference>
<dbReference type="EMBL" id="BQNB010018826">
    <property type="protein sequence ID" value="GJT78699.1"/>
    <property type="molecule type" value="Genomic_DNA"/>
</dbReference>
<evidence type="ECO:0000313" key="2">
    <source>
        <dbReference type="EMBL" id="GJT78699.1"/>
    </source>
</evidence>
<evidence type="ECO:0000313" key="3">
    <source>
        <dbReference type="Proteomes" id="UP001151760"/>
    </source>
</evidence>
<evidence type="ECO:0000256" key="1">
    <source>
        <dbReference type="SAM" id="MobiDB-lite"/>
    </source>
</evidence>
<feature type="region of interest" description="Disordered" evidence="1">
    <location>
        <begin position="49"/>
        <end position="81"/>
    </location>
</feature>